<reference evidence="2 3" key="1">
    <citation type="submission" date="2017-09" db="EMBL/GenBank/DDBJ databases">
        <title>Depth-based differentiation of microbial function through sediment-hosted aquifers and enrichment of novel symbionts in the deep terrestrial subsurface.</title>
        <authorList>
            <person name="Probst A.J."/>
            <person name="Ladd B."/>
            <person name="Jarett J.K."/>
            <person name="Geller-Mcgrath D.E."/>
            <person name="Sieber C.M."/>
            <person name="Emerson J.B."/>
            <person name="Anantharaman K."/>
            <person name="Thomas B.C."/>
            <person name="Malmstrom R."/>
            <person name="Stieglmeier M."/>
            <person name="Klingl A."/>
            <person name="Woyke T."/>
            <person name="Ryan C.M."/>
            <person name="Banfield J.F."/>
        </authorList>
    </citation>
    <scope>NUCLEOTIDE SEQUENCE [LARGE SCALE GENOMIC DNA]</scope>
    <source>
        <strain evidence="2">CG22_combo_CG10-13_8_21_14_all_35_9</strain>
    </source>
</reference>
<evidence type="ECO:0000313" key="3">
    <source>
        <dbReference type="Proteomes" id="UP000231021"/>
    </source>
</evidence>
<comment type="caution">
    <text evidence="2">The sequence shown here is derived from an EMBL/GenBank/DDBJ whole genome shotgun (WGS) entry which is preliminary data.</text>
</comment>
<dbReference type="EMBL" id="PCTB01000021">
    <property type="protein sequence ID" value="PIP63023.1"/>
    <property type="molecule type" value="Genomic_DNA"/>
</dbReference>
<organism evidence="2 3">
    <name type="scientific">Candidatus Roizmanbacteria bacterium CG22_combo_CG10-13_8_21_14_all_35_9</name>
    <dbReference type="NCBI Taxonomy" id="1974861"/>
    <lineage>
        <taxon>Bacteria</taxon>
        <taxon>Candidatus Roizmaniibacteriota</taxon>
    </lineage>
</organism>
<name>A0A2H0BZ97_9BACT</name>
<accession>A0A2H0BZ97</accession>
<feature type="transmembrane region" description="Helical" evidence="1">
    <location>
        <begin position="39"/>
        <end position="58"/>
    </location>
</feature>
<dbReference type="AlphaFoldDB" id="A0A2H0BZ97"/>
<evidence type="ECO:0000256" key="1">
    <source>
        <dbReference type="SAM" id="Phobius"/>
    </source>
</evidence>
<evidence type="ECO:0000313" key="2">
    <source>
        <dbReference type="EMBL" id="PIP63023.1"/>
    </source>
</evidence>
<keyword evidence="1" id="KW-1133">Transmembrane helix</keyword>
<protein>
    <submittedName>
        <fullName evidence="2">Uncharacterized protein</fullName>
    </submittedName>
</protein>
<sequence length="68" mass="7966">MQNNYNNLRNWGELPINKLFIVLLIHLQKVIMNQKKLKIILSLPIALFFIANLFYYPLPAKAEKILAV</sequence>
<keyword evidence="1" id="KW-0812">Transmembrane</keyword>
<proteinExistence type="predicted"/>
<gene>
    <name evidence="2" type="ORF">COW98_00880</name>
</gene>
<keyword evidence="1" id="KW-0472">Membrane</keyword>
<dbReference type="Proteomes" id="UP000231021">
    <property type="component" value="Unassembled WGS sequence"/>
</dbReference>